<evidence type="ECO:0000256" key="5">
    <source>
        <dbReference type="SAM" id="MobiDB-lite"/>
    </source>
</evidence>
<feature type="compositionally biased region" description="Basic and acidic residues" evidence="5">
    <location>
        <begin position="361"/>
        <end position="383"/>
    </location>
</feature>
<evidence type="ECO:0000256" key="3">
    <source>
        <dbReference type="ARBA" id="ARBA00022552"/>
    </source>
</evidence>
<dbReference type="GO" id="GO:0006364">
    <property type="term" value="P:rRNA processing"/>
    <property type="evidence" value="ECO:0007669"/>
    <property type="project" value="UniProtKB-KW"/>
</dbReference>
<dbReference type="InterPro" id="IPR010301">
    <property type="entry name" value="RRP1"/>
</dbReference>
<dbReference type="PANTHER" id="PTHR13026">
    <property type="entry name" value="NNP-1 PROTEIN NOVEL NUCLEAR PROTEIN 1 NOP52"/>
    <property type="match status" value="1"/>
</dbReference>
<name>H3CHJ0_TETNG</name>
<evidence type="ECO:0000313" key="6">
    <source>
        <dbReference type="Ensembl" id="ENSTNIP00000007718.1"/>
    </source>
</evidence>
<feature type="region of interest" description="Disordered" evidence="5">
    <location>
        <begin position="241"/>
        <end position="282"/>
    </location>
</feature>
<proteinExistence type="inferred from homology"/>
<dbReference type="OMA" id="ILYSSRC"/>
<dbReference type="GO" id="GO:0030688">
    <property type="term" value="C:preribosome, small subunit precursor"/>
    <property type="evidence" value="ECO:0007669"/>
    <property type="project" value="InterPro"/>
</dbReference>
<evidence type="ECO:0000256" key="1">
    <source>
        <dbReference type="ARBA" id="ARBA00004123"/>
    </source>
</evidence>
<feature type="region of interest" description="Disordered" evidence="5">
    <location>
        <begin position="352"/>
        <end position="547"/>
    </location>
</feature>
<reference evidence="6" key="2">
    <citation type="submission" date="2025-08" db="UniProtKB">
        <authorList>
            <consortium name="Ensembl"/>
        </authorList>
    </citation>
    <scope>IDENTIFICATION</scope>
</reference>
<dbReference type="GeneTree" id="ENSGT00390000011821"/>
<comment type="subcellular location">
    <subcellularLocation>
        <location evidence="1">Nucleus</location>
    </subcellularLocation>
</comment>
<evidence type="ECO:0000256" key="4">
    <source>
        <dbReference type="ARBA" id="ARBA00023242"/>
    </source>
</evidence>
<evidence type="ECO:0000313" key="7">
    <source>
        <dbReference type="Proteomes" id="UP000007303"/>
    </source>
</evidence>
<sequence>MASLQEPEVQFAQRLASNEKPVRTKAIKKLRKYIHVRSQKAADGFTPDELLKLWKGLFYCLWMQDKPLLQEQLSNQISGLIHSFQDVDGQLLFVQSFLQTFKREWTGIDRLRMDKFLQLIRFMFRQTFQMLKKTHWDSSLLSVVSRFLQLLAAQLLQSGCEAPCGLQLHVLDVYLSELATVAADELTADQNLVFIEPFCKTAARTKDRTLFGAIRSSIFSTIIEQAPFAIEDLMRELKAAADSDPDSDLDLDPGQAKSKEDEDDEDEPLEESDPAGDEDVGPVLQFDYGALAAKLFELASRSSTPNRNRQQLYSLVRVLRNLSEGIFPQHEVPEEVSTDEDDDMFCNSRVGLCNHGNQSVSEKKDGSLTSEQKKDPVKEKTADSETGAPPPGPRSNRRSVRRGAAENGHAPSGEDTLAPTPAKKKRKRTTPEEEVPRVEKEDAVATVTAEKKKKIQEAPRVEKEDAVATVTAQLKRRRSPRRGRSPWCLSSRPMSCRPSPTETPRRPPLPQSDFVAFQTSSAPSPLFWRTRGGAGRKTPTSESKKVTFGLSSNQTAEFRKWDRSLLLSPDGSRRVPFDPQQKPKCGVLLLAAAPSVSLHPSVHQRSFQ</sequence>
<organism evidence="6 7">
    <name type="scientific">Tetraodon nigroviridis</name>
    <name type="common">Spotted green pufferfish</name>
    <name type="synonym">Chelonodon nigroviridis</name>
    <dbReference type="NCBI Taxonomy" id="99883"/>
    <lineage>
        <taxon>Eukaryota</taxon>
        <taxon>Metazoa</taxon>
        <taxon>Chordata</taxon>
        <taxon>Craniata</taxon>
        <taxon>Vertebrata</taxon>
        <taxon>Euteleostomi</taxon>
        <taxon>Actinopterygii</taxon>
        <taxon>Neopterygii</taxon>
        <taxon>Teleostei</taxon>
        <taxon>Neoteleostei</taxon>
        <taxon>Acanthomorphata</taxon>
        <taxon>Eupercaria</taxon>
        <taxon>Tetraodontiformes</taxon>
        <taxon>Tetradontoidea</taxon>
        <taxon>Tetraodontidae</taxon>
        <taxon>Tetraodon</taxon>
    </lineage>
</organism>
<keyword evidence="7" id="KW-1185">Reference proteome</keyword>
<keyword evidence="3" id="KW-0698">rRNA processing</keyword>
<evidence type="ECO:0000256" key="2">
    <source>
        <dbReference type="ARBA" id="ARBA00006374"/>
    </source>
</evidence>
<feature type="compositionally biased region" description="Acidic residues" evidence="5">
    <location>
        <begin position="261"/>
        <end position="280"/>
    </location>
</feature>
<dbReference type="Proteomes" id="UP000007303">
    <property type="component" value="Unassembled WGS sequence"/>
</dbReference>
<dbReference type="InParanoid" id="H3CHJ0"/>
<dbReference type="Ensembl" id="ENSTNIT00000007879.1">
    <property type="protein sequence ID" value="ENSTNIP00000007718.1"/>
    <property type="gene ID" value="ENSTNIG00000005053.1"/>
</dbReference>
<dbReference type="HOGENOM" id="CLU_022876_3_0_1"/>
<comment type="similarity">
    <text evidence="2">Belongs to the RRP1 family.</text>
</comment>
<accession>H3CHJ0</accession>
<keyword evidence="4" id="KW-0539">Nucleus</keyword>
<protein>
    <submittedName>
        <fullName evidence="6">Ribosomal RNA processing 1</fullName>
    </submittedName>
</protein>
<reference evidence="6" key="3">
    <citation type="submission" date="2025-09" db="UniProtKB">
        <authorList>
            <consortium name="Ensembl"/>
        </authorList>
    </citation>
    <scope>IDENTIFICATION</scope>
</reference>
<dbReference type="Pfam" id="PF05997">
    <property type="entry name" value="Nop52"/>
    <property type="match status" value="1"/>
</dbReference>
<dbReference type="PANTHER" id="PTHR13026:SF0">
    <property type="entry name" value="RIBOSOMAL RNA PROCESSING 1B"/>
    <property type="match status" value="1"/>
</dbReference>
<dbReference type="AlphaFoldDB" id="H3CHJ0"/>
<reference evidence="7" key="1">
    <citation type="journal article" date="2004" name="Nature">
        <title>Genome duplication in the teleost fish Tetraodon nigroviridis reveals the early vertebrate proto-karyotype.</title>
        <authorList>
            <person name="Jaillon O."/>
            <person name="Aury J.-M."/>
            <person name="Brunet F."/>
            <person name="Petit J.-L."/>
            <person name="Stange-Thomann N."/>
            <person name="Mauceli E."/>
            <person name="Bouneau L."/>
            <person name="Fischer C."/>
            <person name="Ozouf-Costaz C."/>
            <person name="Bernot A."/>
            <person name="Nicaud S."/>
            <person name="Jaffe D."/>
            <person name="Fisher S."/>
            <person name="Lutfalla G."/>
            <person name="Dossat C."/>
            <person name="Segurens B."/>
            <person name="Dasilva C."/>
            <person name="Salanoubat M."/>
            <person name="Levy M."/>
            <person name="Boudet N."/>
            <person name="Castellano S."/>
            <person name="Anthouard V."/>
            <person name="Jubin C."/>
            <person name="Castelli V."/>
            <person name="Katinka M."/>
            <person name="Vacherie B."/>
            <person name="Biemont C."/>
            <person name="Skalli Z."/>
            <person name="Cattolico L."/>
            <person name="Poulain J."/>
            <person name="De Berardinis V."/>
            <person name="Cruaud C."/>
            <person name="Duprat S."/>
            <person name="Brottier P."/>
            <person name="Coutanceau J.-P."/>
            <person name="Gouzy J."/>
            <person name="Parra G."/>
            <person name="Lardier G."/>
            <person name="Chapple C."/>
            <person name="McKernan K.J."/>
            <person name="McEwan P."/>
            <person name="Bosak S."/>
            <person name="Kellis M."/>
            <person name="Volff J.-N."/>
            <person name="Guigo R."/>
            <person name="Zody M.C."/>
            <person name="Mesirov J."/>
            <person name="Lindblad-Toh K."/>
            <person name="Birren B."/>
            <person name="Nusbaum C."/>
            <person name="Kahn D."/>
            <person name="Robinson-Rechavi M."/>
            <person name="Laudet V."/>
            <person name="Schachter V."/>
            <person name="Quetier F."/>
            <person name="Saurin W."/>
            <person name="Scarpelli C."/>
            <person name="Wincker P."/>
            <person name="Lander E.S."/>
            <person name="Weissenbach J."/>
            <person name="Roest Crollius H."/>
        </authorList>
    </citation>
    <scope>NUCLEOTIDE SEQUENCE [LARGE SCALE GENOMIC DNA]</scope>
</reference>
<feature type="compositionally biased region" description="Basic and acidic residues" evidence="5">
    <location>
        <begin position="455"/>
        <end position="466"/>
    </location>
</feature>
<dbReference type="GO" id="GO:0005634">
    <property type="term" value="C:nucleus"/>
    <property type="evidence" value="ECO:0007669"/>
    <property type="project" value="UniProtKB-SubCell"/>
</dbReference>
<feature type="compositionally biased region" description="Basic and acidic residues" evidence="5">
    <location>
        <begin position="429"/>
        <end position="443"/>
    </location>
</feature>
<feature type="compositionally biased region" description="Basic residues" evidence="5">
    <location>
        <begin position="474"/>
        <end position="484"/>
    </location>
</feature>
<dbReference type="STRING" id="99883.ENSTNIP00000007718"/>